<sequence>MSGAPDERDRIRAAMDRILSGHPKRSNGALTVVALAIEADVPRNALTQRHLDLKNEFYTKVKERGQPTDAETRLRKQVVRLKELREKDKAELERLRADVEGLVRIVNELTLENLQLRERLSNPDPVVHVFPMRPTPRRPD</sequence>
<name>A0ABP6AUW3_STRLO</name>
<dbReference type="EMBL" id="BAAASG010000040">
    <property type="protein sequence ID" value="GAA2524192.1"/>
    <property type="molecule type" value="Genomic_DNA"/>
</dbReference>
<evidence type="ECO:0000313" key="3">
    <source>
        <dbReference type="Proteomes" id="UP001501777"/>
    </source>
</evidence>
<evidence type="ECO:0000256" key="1">
    <source>
        <dbReference type="SAM" id="Coils"/>
    </source>
</evidence>
<organism evidence="2 3">
    <name type="scientific">Streptomyces longisporus</name>
    <dbReference type="NCBI Taxonomy" id="1948"/>
    <lineage>
        <taxon>Bacteria</taxon>
        <taxon>Bacillati</taxon>
        <taxon>Actinomycetota</taxon>
        <taxon>Actinomycetes</taxon>
        <taxon>Kitasatosporales</taxon>
        <taxon>Streptomycetaceae</taxon>
        <taxon>Streptomyces</taxon>
    </lineage>
</organism>
<proteinExistence type="predicted"/>
<feature type="coiled-coil region" evidence="1">
    <location>
        <begin position="78"/>
        <end position="112"/>
    </location>
</feature>
<reference evidence="3" key="1">
    <citation type="journal article" date="2019" name="Int. J. Syst. Evol. Microbiol.">
        <title>The Global Catalogue of Microorganisms (GCM) 10K type strain sequencing project: providing services to taxonomists for standard genome sequencing and annotation.</title>
        <authorList>
            <consortium name="The Broad Institute Genomics Platform"/>
            <consortium name="The Broad Institute Genome Sequencing Center for Infectious Disease"/>
            <person name="Wu L."/>
            <person name="Ma J."/>
        </authorList>
    </citation>
    <scope>NUCLEOTIDE SEQUENCE [LARGE SCALE GENOMIC DNA]</scope>
    <source>
        <strain evidence="3">JCM 4395</strain>
    </source>
</reference>
<comment type="caution">
    <text evidence="2">The sequence shown here is derived from an EMBL/GenBank/DDBJ whole genome shotgun (WGS) entry which is preliminary data.</text>
</comment>
<accession>A0ABP6AUW3</accession>
<evidence type="ECO:0008006" key="4">
    <source>
        <dbReference type="Google" id="ProtNLM"/>
    </source>
</evidence>
<keyword evidence="1" id="KW-0175">Coiled coil</keyword>
<dbReference type="Proteomes" id="UP001501777">
    <property type="component" value="Unassembled WGS sequence"/>
</dbReference>
<gene>
    <name evidence="2" type="ORF">GCM10010276_89370</name>
</gene>
<evidence type="ECO:0000313" key="2">
    <source>
        <dbReference type="EMBL" id="GAA2524192.1"/>
    </source>
</evidence>
<dbReference type="RefSeq" id="WP_344407107.1">
    <property type="nucleotide sequence ID" value="NZ_BAAASG010000040.1"/>
</dbReference>
<keyword evidence="3" id="KW-1185">Reference proteome</keyword>
<protein>
    <recommendedName>
        <fullName evidence="4">Transposase</fullName>
    </recommendedName>
</protein>